<dbReference type="EMBL" id="OW152825">
    <property type="protein sequence ID" value="CAH2041633.1"/>
    <property type="molecule type" value="Genomic_DNA"/>
</dbReference>
<feature type="non-terminal residue" evidence="2">
    <location>
        <position position="1"/>
    </location>
</feature>
<proteinExistence type="predicted"/>
<dbReference type="PROSITE" id="PS51221">
    <property type="entry name" value="TTL"/>
    <property type="match status" value="1"/>
</dbReference>
<dbReference type="Pfam" id="PF03133">
    <property type="entry name" value="TTL"/>
    <property type="match status" value="1"/>
</dbReference>
<gene>
    <name evidence="2" type="ORF">IPOD504_LOCUS3302</name>
</gene>
<dbReference type="SUPFAM" id="SSF56059">
    <property type="entry name" value="Glutathione synthetase ATP-binding domain-like"/>
    <property type="match status" value="1"/>
</dbReference>
<evidence type="ECO:0008006" key="4">
    <source>
        <dbReference type="Google" id="ProtNLM"/>
    </source>
</evidence>
<dbReference type="InterPro" id="IPR004344">
    <property type="entry name" value="TTL/TTLL_fam"/>
</dbReference>
<keyword evidence="1" id="KW-1133">Transmembrane helix</keyword>
<evidence type="ECO:0000313" key="3">
    <source>
        <dbReference type="Proteomes" id="UP000837857"/>
    </source>
</evidence>
<keyword evidence="1" id="KW-0472">Membrane</keyword>
<dbReference type="Proteomes" id="UP000837857">
    <property type="component" value="Chromosome 13"/>
</dbReference>
<keyword evidence="3" id="KW-1185">Reference proteome</keyword>
<keyword evidence="1" id="KW-0812">Transmembrane</keyword>
<sequence>MERNTGITTEDQCKEKDNNHDITKERRFFNRIMGDNINKSDLPFTNIYLLVCIIGVLLALLIQNYNLHGASSNSSKDHVTGNRKYWVYSTHSDVESRRGLLKHVHLVLERIGYEMSTNRTPWTLLWSHDYPFRVLYPHLHRLKHNQMVNHFPGTGFITNKVDLATSDSKYIPKAFKLPKDGDAFLQYASRNKKAMFLQKHNQHRGVHLKNVSEIDLTSGESFVQEYVQKPFLVDGHKFDIGVYVALTSVNPLRVYYYKGDVLFRYCPAKYYPFDPKVLDKYVVGDDYLPTWEVPYLAHPYTALGFSMKEAFDTYVRSKGKDPTKMWEEIENAITEVFLKKEHHIIGALKSYPSSDNFFELMRFDLVVDEDLKVYLLEANMSPNLSSAHYPPNQLLYEQVLYNLFSLVGVADFMRGRDTGDLRERMLAENMVSSQKNIAVWSDECRTKCRDQCEETPVCGLCKPCLSVELKRSLLKAHREYLHKGDFKRLFPPSMEQRSVKPDVLTELNEINKLQYLWYQGGCALYRTASAFSNRKETSIGIFVGVLIVLVSPLAAQYEDNTILQEERATCDIFDHIRNK</sequence>
<reference evidence="2" key="1">
    <citation type="submission" date="2022-03" db="EMBL/GenBank/DDBJ databases">
        <authorList>
            <person name="Martin H S."/>
        </authorList>
    </citation>
    <scope>NUCLEOTIDE SEQUENCE</scope>
</reference>
<dbReference type="PANTHER" id="PTHR47113">
    <property type="entry name" value="LD09343P"/>
    <property type="match status" value="1"/>
</dbReference>
<protein>
    <recommendedName>
        <fullName evidence="4">Tubulin polyglutamylase ttll-15</fullName>
    </recommendedName>
</protein>
<evidence type="ECO:0000313" key="2">
    <source>
        <dbReference type="EMBL" id="CAH2041633.1"/>
    </source>
</evidence>
<dbReference type="InterPro" id="IPR053317">
    <property type="entry name" value="Tubulin_polyglutamylase"/>
</dbReference>
<evidence type="ECO:0000256" key="1">
    <source>
        <dbReference type="SAM" id="Phobius"/>
    </source>
</evidence>
<feature type="transmembrane region" description="Helical" evidence="1">
    <location>
        <begin position="47"/>
        <end position="67"/>
    </location>
</feature>
<accession>A0ABN8HYI4</accession>
<dbReference type="Gene3D" id="3.30.470.20">
    <property type="entry name" value="ATP-grasp fold, B domain"/>
    <property type="match status" value="1"/>
</dbReference>
<name>A0ABN8HYI4_9NEOP</name>
<dbReference type="PANTHER" id="PTHR47113:SF1">
    <property type="entry name" value="LD09343P"/>
    <property type="match status" value="1"/>
</dbReference>
<organism evidence="2 3">
    <name type="scientific">Iphiclides podalirius</name>
    <name type="common">scarce swallowtail</name>
    <dbReference type="NCBI Taxonomy" id="110791"/>
    <lineage>
        <taxon>Eukaryota</taxon>
        <taxon>Metazoa</taxon>
        <taxon>Ecdysozoa</taxon>
        <taxon>Arthropoda</taxon>
        <taxon>Hexapoda</taxon>
        <taxon>Insecta</taxon>
        <taxon>Pterygota</taxon>
        <taxon>Neoptera</taxon>
        <taxon>Endopterygota</taxon>
        <taxon>Lepidoptera</taxon>
        <taxon>Glossata</taxon>
        <taxon>Ditrysia</taxon>
        <taxon>Papilionoidea</taxon>
        <taxon>Papilionidae</taxon>
        <taxon>Papilioninae</taxon>
        <taxon>Iphiclides</taxon>
    </lineage>
</organism>